<dbReference type="AlphaFoldDB" id="A0A0K2UW83"/>
<name>A0A0K2UW83_LEPSM</name>
<evidence type="ECO:0000313" key="1">
    <source>
        <dbReference type="EMBL" id="CDW42499.1"/>
    </source>
</evidence>
<reference evidence="1" key="1">
    <citation type="submission" date="2014-05" db="EMBL/GenBank/DDBJ databases">
        <authorList>
            <person name="Chronopoulou M."/>
        </authorList>
    </citation>
    <scope>NUCLEOTIDE SEQUENCE</scope>
    <source>
        <tissue evidence="1">Whole organism</tissue>
    </source>
</reference>
<accession>A0A0K2UW83</accession>
<protein>
    <submittedName>
        <fullName evidence="1">Uncharacterized protein</fullName>
    </submittedName>
</protein>
<dbReference type="EMBL" id="HACA01025138">
    <property type="protein sequence ID" value="CDW42499.1"/>
    <property type="molecule type" value="Transcribed_RNA"/>
</dbReference>
<organism evidence="1">
    <name type="scientific">Lepeophtheirus salmonis</name>
    <name type="common">Salmon louse</name>
    <name type="synonym">Caligus salmonis</name>
    <dbReference type="NCBI Taxonomy" id="72036"/>
    <lineage>
        <taxon>Eukaryota</taxon>
        <taxon>Metazoa</taxon>
        <taxon>Ecdysozoa</taxon>
        <taxon>Arthropoda</taxon>
        <taxon>Crustacea</taxon>
        <taxon>Multicrustacea</taxon>
        <taxon>Hexanauplia</taxon>
        <taxon>Copepoda</taxon>
        <taxon>Siphonostomatoida</taxon>
        <taxon>Caligidae</taxon>
        <taxon>Lepeophtheirus</taxon>
    </lineage>
</organism>
<sequence length="38" mass="4607">MRWHNWHVSRLCLVSSISWKNTHQLLARSVHFFLFGIV</sequence>
<proteinExistence type="predicted"/>